<name>A0ABU6RXR0_9FABA</name>
<protein>
    <submittedName>
        <fullName evidence="1">Uncharacterized protein</fullName>
    </submittedName>
</protein>
<dbReference type="Proteomes" id="UP001341840">
    <property type="component" value="Unassembled WGS sequence"/>
</dbReference>
<gene>
    <name evidence="1" type="ORF">PIB30_099847</name>
</gene>
<comment type="caution">
    <text evidence="1">The sequence shown here is derived from an EMBL/GenBank/DDBJ whole genome shotgun (WGS) entry which is preliminary data.</text>
</comment>
<accession>A0ABU6RXR0</accession>
<reference evidence="1 2" key="1">
    <citation type="journal article" date="2023" name="Plants (Basel)">
        <title>Bridging the Gap: Combining Genomics and Transcriptomics Approaches to Understand Stylosanthes scabra, an Orphan Legume from the Brazilian Caatinga.</title>
        <authorList>
            <person name="Ferreira-Neto J.R.C."/>
            <person name="da Silva M.D."/>
            <person name="Binneck E."/>
            <person name="de Melo N.F."/>
            <person name="da Silva R.H."/>
            <person name="de Melo A.L.T.M."/>
            <person name="Pandolfi V."/>
            <person name="Bustamante F.O."/>
            <person name="Brasileiro-Vidal A.C."/>
            <person name="Benko-Iseppon A.M."/>
        </authorList>
    </citation>
    <scope>NUCLEOTIDE SEQUENCE [LARGE SCALE GENOMIC DNA]</scope>
    <source>
        <tissue evidence="1">Leaves</tissue>
    </source>
</reference>
<proteinExistence type="predicted"/>
<sequence>MKNEFITLCYLRAAARLCTCHRTTRMPVRYPFASSWWDELLSVRIAFLGVHPRPSAHATTLGPKRSIMGPQIGWLVKVRKLPPHPLPQEAAQLRIPIEGETRIICFLDKEPDFMLERIEELGWGFMYNAFPPINITMVREFFGNFSADHQTQVFLRGRWIPFSEEDIHRFLGINIDLPPLGEDDTFKAIVANRKRGELDMDL</sequence>
<dbReference type="EMBL" id="JASCZI010032931">
    <property type="protein sequence ID" value="MED6128641.1"/>
    <property type="molecule type" value="Genomic_DNA"/>
</dbReference>
<organism evidence="1 2">
    <name type="scientific">Stylosanthes scabra</name>
    <dbReference type="NCBI Taxonomy" id="79078"/>
    <lineage>
        <taxon>Eukaryota</taxon>
        <taxon>Viridiplantae</taxon>
        <taxon>Streptophyta</taxon>
        <taxon>Embryophyta</taxon>
        <taxon>Tracheophyta</taxon>
        <taxon>Spermatophyta</taxon>
        <taxon>Magnoliopsida</taxon>
        <taxon>eudicotyledons</taxon>
        <taxon>Gunneridae</taxon>
        <taxon>Pentapetalae</taxon>
        <taxon>rosids</taxon>
        <taxon>fabids</taxon>
        <taxon>Fabales</taxon>
        <taxon>Fabaceae</taxon>
        <taxon>Papilionoideae</taxon>
        <taxon>50 kb inversion clade</taxon>
        <taxon>dalbergioids sensu lato</taxon>
        <taxon>Dalbergieae</taxon>
        <taxon>Pterocarpus clade</taxon>
        <taxon>Stylosanthes</taxon>
    </lineage>
</organism>
<keyword evidence="2" id="KW-1185">Reference proteome</keyword>
<evidence type="ECO:0000313" key="1">
    <source>
        <dbReference type="EMBL" id="MED6128641.1"/>
    </source>
</evidence>
<feature type="non-terminal residue" evidence="1">
    <location>
        <position position="202"/>
    </location>
</feature>
<evidence type="ECO:0000313" key="2">
    <source>
        <dbReference type="Proteomes" id="UP001341840"/>
    </source>
</evidence>